<protein>
    <submittedName>
        <fullName evidence="2">Uncharacterized protein</fullName>
    </submittedName>
</protein>
<dbReference type="RefSeq" id="WP_379528049.1">
    <property type="nucleotide sequence ID" value="NZ_JBHSBI010000005.1"/>
</dbReference>
<feature type="region of interest" description="Disordered" evidence="1">
    <location>
        <begin position="51"/>
        <end position="72"/>
    </location>
</feature>
<dbReference type="Proteomes" id="UP001595851">
    <property type="component" value="Unassembled WGS sequence"/>
</dbReference>
<organism evidence="2 3">
    <name type="scientific">Nonomuraea purpurea</name>
    <dbReference type="NCBI Taxonomy" id="1849276"/>
    <lineage>
        <taxon>Bacteria</taxon>
        <taxon>Bacillati</taxon>
        <taxon>Actinomycetota</taxon>
        <taxon>Actinomycetes</taxon>
        <taxon>Streptosporangiales</taxon>
        <taxon>Streptosporangiaceae</taxon>
        <taxon>Nonomuraea</taxon>
    </lineage>
</organism>
<sequence>MIITLALAAALIVLVLFVLAVCGIRADDRRRPFADPRSEIEHVTRSVLMYARRQDHPTEAAPTPNPHRDRRR</sequence>
<comment type="caution">
    <text evidence="2">The sequence shown here is derived from an EMBL/GenBank/DDBJ whole genome shotgun (WGS) entry which is preliminary data.</text>
</comment>
<proteinExistence type="predicted"/>
<accession>A0ABV8G5P3</accession>
<gene>
    <name evidence="2" type="ORF">ACFOY2_12045</name>
</gene>
<evidence type="ECO:0000313" key="2">
    <source>
        <dbReference type="EMBL" id="MFC4007958.1"/>
    </source>
</evidence>
<dbReference type="EMBL" id="JBHSBI010000005">
    <property type="protein sequence ID" value="MFC4007958.1"/>
    <property type="molecule type" value="Genomic_DNA"/>
</dbReference>
<reference evidence="3" key="1">
    <citation type="journal article" date="2019" name="Int. J. Syst. Evol. Microbiol.">
        <title>The Global Catalogue of Microorganisms (GCM) 10K type strain sequencing project: providing services to taxonomists for standard genome sequencing and annotation.</title>
        <authorList>
            <consortium name="The Broad Institute Genomics Platform"/>
            <consortium name="The Broad Institute Genome Sequencing Center for Infectious Disease"/>
            <person name="Wu L."/>
            <person name="Ma J."/>
        </authorList>
    </citation>
    <scope>NUCLEOTIDE SEQUENCE [LARGE SCALE GENOMIC DNA]</scope>
    <source>
        <strain evidence="3">TBRC 1276</strain>
    </source>
</reference>
<keyword evidence="3" id="KW-1185">Reference proteome</keyword>
<evidence type="ECO:0000256" key="1">
    <source>
        <dbReference type="SAM" id="MobiDB-lite"/>
    </source>
</evidence>
<name>A0ABV8G5P3_9ACTN</name>
<evidence type="ECO:0000313" key="3">
    <source>
        <dbReference type="Proteomes" id="UP001595851"/>
    </source>
</evidence>